<protein>
    <submittedName>
        <fullName evidence="11">Metalloprotease</fullName>
    </submittedName>
</protein>
<comment type="caution">
    <text evidence="11">The sequence shown here is derived from an EMBL/GenBank/DDBJ whole genome shotgun (WGS) entry which is preliminary data.</text>
</comment>
<comment type="similarity">
    <text evidence="1">Belongs to the peptidase M43B family.</text>
</comment>
<dbReference type="GO" id="GO:0006508">
    <property type="term" value="P:proteolysis"/>
    <property type="evidence" value="ECO:0007669"/>
    <property type="project" value="UniProtKB-KW"/>
</dbReference>
<evidence type="ECO:0000259" key="10">
    <source>
        <dbReference type="Pfam" id="PF05572"/>
    </source>
</evidence>
<dbReference type="Pfam" id="PF05572">
    <property type="entry name" value="Peptidase_M43"/>
    <property type="match status" value="1"/>
</dbReference>
<dbReference type="GO" id="GO:0046872">
    <property type="term" value="F:metal ion binding"/>
    <property type="evidence" value="ECO:0007669"/>
    <property type="project" value="UniProtKB-KW"/>
</dbReference>
<accession>A0AAD4LSL4</accession>
<name>A0AAD4LSL4_9AGAM</name>
<keyword evidence="7 11" id="KW-0482">Metalloprotease</keyword>
<dbReference type="CDD" id="cd04275">
    <property type="entry name" value="ZnMc_pappalysin_like"/>
    <property type="match status" value="1"/>
</dbReference>
<dbReference type="PANTHER" id="PTHR47466:SF1">
    <property type="entry name" value="METALLOPROTEASE MEP1 (AFU_ORTHOLOGUE AFUA_1G07730)-RELATED"/>
    <property type="match status" value="1"/>
</dbReference>
<dbReference type="InterPro" id="IPR024079">
    <property type="entry name" value="MetalloPept_cat_dom_sf"/>
</dbReference>
<dbReference type="Gene3D" id="3.40.390.10">
    <property type="entry name" value="Collagenase (Catalytic Domain)"/>
    <property type="match status" value="1"/>
</dbReference>
<dbReference type="PANTHER" id="PTHR47466">
    <property type="match status" value="1"/>
</dbReference>
<dbReference type="InterPro" id="IPR008754">
    <property type="entry name" value="Peptidase_M43"/>
</dbReference>
<evidence type="ECO:0000256" key="6">
    <source>
        <dbReference type="ARBA" id="ARBA00022833"/>
    </source>
</evidence>
<dbReference type="EMBL" id="WTXG01000049">
    <property type="protein sequence ID" value="KAI0296331.1"/>
    <property type="molecule type" value="Genomic_DNA"/>
</dbReference>
<keyword evidence="13" id="KW-1185">Reference proteome</keyword>
<gene>
    <name evidence="12" type="ORF">B0F90DRAFT_1636508</name>
    <name evidence="11" type="ORF">B0F90DRAFT_1662490</name>
</gene>
<feature type="domain" description="Peptidase M43 pregnancy-associated plasma-A" evidence="10">
    <location>
        <begin position="166"/>
        <end position="284"/>
    </location>
</feature>
<evidence type="ECO:0000313" key="12">
    <source>
        <dbReference type="EMBL" id="KAI0296331.1"/>
    </source>
</evidence>
<sequence length="292" mass="32224">MLISLFATIFGTSICLAYPGPVSNPLSTIYDRRVCGTTISEETLIAAEKHFAENKVNYVTQVEGSSHNTTISVYFHVISADETYERGYLSDSQVRSQVDALNSAYVDTDLSFDLVEVNHIVNVDWFENASPETSQQSEMKQALRRGGAGDLNIYTVGFTSGERLLGYATFPYDYRYDSQDDGVVFLFSTIPDGGEIDYEQGKTAVHEVGHWLGLYHTFEGGCDGEGDHVEDTPPEAAPAFGCPEGIDTCISPGLDPIHNFMDYTDDSCMNQFTPGQIDRFKTQLATYRGISV</sequence>
<dbReference type="AlphaFoldDB" id="A0AAD4LSL4"/>
<evidence type="ECO:0000313" key="11">
    <source>
        <dbReference type="EMBL" id="KAI0288229.1"/>
    </source>
</evidence>
<evidence type="ECO:0000256" key="2">
    <source>
        <dbReference type="ARBA" id="ARBA00022670"/>
    </source>
</evidence>
<evidence type="ECO:0000256" key="1">
    <source>
        <dbReference type="ARBA" id="ARBA00008721"/>
    </source>
</evidence>
<evidence type="ECO:0000256" key="8">
    <source>
        <dbReference type="ARBA" id="ARBA00023157"/>
    </source>
</evidence>
<proteinExistence type="inferred from homology"/>
<evidence type="ECO:0000256" key="4">
    <source>
        <dbReference type="ARBA" id="ARBA00022729"/>
    </source>
</evidence>
<keyword evidence="4 9" id="KW-0732">Signal</keyword>
<keyword evidence="8" id="KW-1015">Disulfide bond</keyword>
<evidence type="ECO:0000256" key="3">
    <source>
        <dbReference type="ARBA" id="ARBA00022723"/>
    </source>
</evidence>
<dbReference type="SUPFAM" id="SSF55486">
    <property type="entry name" value="Metalloproteases ('zincins'), catalytic domain"/>
    <property type="match status" value="1"/>
</dbReference>
<reference evidence="11" key="1">
    <citation type="journal article" date="2022" name="New Phytol.">
        <title>Evolutionary transition to the ectomycorrhizal habit in the genomes of a hyperdiverse lineage of mushroom-forming fungi.</title>
        <authorList>
            <person name="Looney B."/>
            <person name="Miyauchi S."/>
            <person name="Morin E."/>
            <person name="Drula E."/>
            <person name="Courty P.E."/>
            <person name="Kohler A."/>
            <person name="Kuo A."/>
            <person name="LaButti K."/>
            <person name="Pangilinan J."/>
            <person name="Lipzen A."/>
            <person name="Riley R."/>
            <person name="Andreopoulos W."/>
            <person name="He G."/>
            <person name="Johnson J."/>
            <person name="Nolan M."/>
            <person name="Tritt A."/>
            <person name="Barry K.W."/>
            <person name="Grigoriev I.V."/>
            <person name="Nagy L.G."/>
            <person name="Hibbett D."/>
            <person name="Henrissat B."/>
            <person name="Matheny P.B."/>
            <person name="Labbe J."/>
            <person name="Martin F.M."/>
        </authorList>
    </citation>
    <scope>NUCLEOTIDE SEQUENCE</scope>
    <source>
        <strain evidence="11">BPL690</strain>
    </source>
</reference>
<keyword evidence="3" id="KW-0479">Metal-binding</keyword>
<feature type="signal peptide" evidence="9">
    <location>
        <begin position="1"/>
        <end position="17"/>
    </location>
</feature>
<evidence type="ECO:0000256" key="9">
    <source>
        <dbReference type="SAM" id="SignalP"/>
    </source>
</evidence>
<evidence type="ECO:0000313" key="13">
    <source>
        <dbReference type="Proteomes" id="UP001203297"/>
    </source>
</evidence>
<dbReference type="Proteomes" id="UP001203297">
    <property type="component" value="Unassembled WGS sequence"/>
</dbReference>
<evidence type="ECO:0000256" key="5">
    <source>
        <dbReference type="ARBA" id="ARBA00022801"/>
    </source>
</evidence>
<keyword evidence="2" id="KW-0645">Protease</keyword>
<feature type="chain" id="PRO_5042441215" evidence="9">
    <location>
        <begin position="18"/>
        <end position="292"/>
    </location>
</feature>
<dbReference type="GO" id="GO:0008237">
    <property type="term" value="F:metallopeptidase activity"/>
    <property type="evidence" value="ECO:0007669"/>
    <property type="project" value="UniProtKB-KW"/>
</dbReference>
<evidence type="ECO:0000256" key="7">
    <source>
        <dbReference type="ARBA" id="ARBA00023049"/>
    </source>
</evidence>
<keyword evidence="6" id="KW-0862">Zinc</keyword>
<organism evidence="11 13">
    <name type="scientific">Multifurca ochricompacta</name>
    <dbReference type="NCBI Taxonomy" id="376703"/>
    <lineage>
        <taxon>Eukaryota</taxon>
        <taxon>Fungi</taxon>
        <taxon>Dikarya</taxon>
        <taxon>Basidiomycota</taxon>
        <taxon>Agaricomycotina</taxon>
        <taxon>Agaricomycetes</taxon>
        <taxon>Russulales</taxon>
        <taxon>Russulaceae</taxon>
        <taxon>Multifurca</taxon>
    </lineage>
</organism>
<keyword evidence="5" id="KW-0378">Hydrolase</keyword>
<dbReference type="EMBL" id="WTXG01000514">
    <property type="protein sequence ID" value="KAI0288229.1"/>
    <property type="molecule type" value="Genomic_DNA"/>
</dbReference>